<evidence type="ECO:0000256" key="1">
    <source>
        <dbReference type="SAM" id="Phobius"/>
    </source>
</evidence>
<dbReference type="PATRIC" id="fig|111780.3.peg.614"/>
<keyword evidence="3" id="KW-1185">Reference proteome</keyword>
<dbReference type="AlphaFoldDB" id="K9XNT8"/>
<dbReference type="EMBL" id="CP003653">
    <property type="protein sequence ID" value="AFZ34188.1"/>
    <property type="molecule type" value="Genomic_DNA"/>
</dbReference>
<feature type="transmembrane region" description="Helical" evidence="1">
    <location>
        <begin position="20"/>
        <end position="43"/>
    </location>
</feature>
<evidence type="ECO:0000313" key="3">
    <source>
        <dbReference type="Proteomes" id="UP000010473"/>
    </source>
</evidence>
<reference evidence="3" key="1">
    <citation type="journal article" date="2013" name="Proc. Natl. Acad. Sci. U.S.A.">
        <title>Improving the coverage of the cyanobacterial phylum using diversity-driven genome sequencing.</title>
        <authorList>
            <person name="Shih P.M."/>
            <person name="Wu D."/>
            <person name="Latifi A."/>
            <person name="Axen S.D."/>
            <person name="Fewer D.P."/>
            <person name="Talla E."/>
            <person name="Calteau A."/>
            <person name="Cai F."/>
            <person name="Tandeau de Marsac N."/>
            <person name="Rippka R."/>
            <person name="Herdman M."/>
            <person name="Sivonen K."/>
            <person name="Coursin T."/>
            <person name="Laurent T."/>
            <person name="Goodwin L."/>
            <person name="Nolan M."/>
            <person name="Davenport K.W."/>
            <person name="Han C.S."/>
            <person name="Rubin E.M."/>
            <person name="Eisen J.A."/>
            <person name="Woyke T."/>
            <person name="Gugger M."/>
            <person name="Kerfeld C.A."/>
        </authorList>
    </citation>
    <scope>NUCLEOTIDE SEQUENCE [LARGE SCALE GENOMIC DNA]</scope>
    <source>
        <strain evidence="3">ATCC 29371 / PCC 7437</strain>
    </source>
</reference>
<dbReference type="KEGG" id="scs:Sta7437_0588"/>
<dbReference type="OrthoDB" id="507684at2"/>
<dbReference type="RefSeq" id="WP_015191861.1">
    <property type="nucleotide sequence ID" value="NC_019748.1"/>
</dbReference>
<protein>
    <recommendedName>
        <fullName evidence="4">DUF4079 domain-containing protein</fullName>
    </recommendedName>
</protein>
<keyword evidence="1" id="KW-0812">Transmembrane</keyword>
<feature type="transmembrane region" description="Helical" evidence="1">
    <location>
        <begin position="199"/>
        <end position="218"/>
    </location>
</feature>
<keyword evidence="1" id="KW-1133">Transmembrane helix</keyword>
<keyword evidence="1" id="KW-0472">Membrane</keyword>
<dbReference type="STRING" id="111780.Sta7437_0588"/>
<gene>
    <name evidence="2" type="ordered locus">Sta7437_0588</name>
</gene>
<sequence length="261" mass="29282">MINLISLFAFTYLKSEDLAALIHPAIAVAFVFPLIGIVVNYAWQTRQRRLQIAAGDKSKIPPVVGREHVQMGRWLTGAVVGVTLIALAYSVVFGSGGFLEQQTKGNLNTTQLILIILMFIATIASLILLYRARQSLWRGIFATLSGMGLIILGSQDGVYRLGNEWYWSHYYYGIAVSLLMIFSLAIIEDIYKDRANRWRYVHIILNCLALLLFLGQGITGARDLLEIPLSWQKPAVYKCNFNKRSCQAINPLLPDNNQVDC</sequence>
<feature type="transmembrane region" description="Helical" evidence="1">
    <location>
        <begin position="136"/>
        <end position="154"/>
    </location>
</feature>
<dbReference type="Proteomes" id="UP000010473">
    <property type="component" value="Chromosome"/>
</dbReference>
<feature type="transmembrane region" description="Helical" evidence="1">
    <location>
        <begin position="169"/>
        <end position="187"/>
    </location>
</feature>
<proteinExistence type="predicted"/>
<dbReference type="Pfam" id="PF13301">
    <property type="entry name" value="DUF4079"/>
    <property type="match status" value="1"/>
</dbReference>
<dbReference type="eggNOG" id="ENOG502Z7M6">
    <property type="taxonomic scope" value="Bacteria"/>
</dbReference>
<evidence type="ECO:0000313" key="2">
    <source>
        <dbReference type="EMBL" id="AFZ34188.1"/>
    </source>
</evidence>
<name>K9XNT8_STAC7</name>
<feature type="transmembrane region" description="Helical" evidence="1">
    <location>
        <begin position="74"/>
        <end position="92"/>
    </location>
</feature>
<evidence type="ECO:0008006" key="4">
    <source>
        <dbReference type="Google" id="ProtNLM"/>
    </source>
</evidence>
<organism evidence="2 3">
    <name type="scientific">Stanieria cyanosphaera (strain ATCC 29371 / PCC 7437)</name>
    <dbReference type="NCBI Taxonomy" id="111780"/>
    <lineage>
        <taxon>Bacteria</taxon>
        <taxon>Bacillati</taxon>
        <taxon>Cyanobacteriota</taxon>
        <taxon>Cyanophyceae</taxon>
        <taxon>Pleurocapsales</taxon>
        <taxon>Dermocarpellaceae</taxon>
        <taxon>Stanieria</taxon>
    </lineage>
</organism>
<dbReference type="InterPro" id="IPR025067">
    <property type="entry name" value="DUF4079"/>
</dbReference>
<feature type="transmembrane region" description="Helical" evidence="1">
    <location>
        <begin position="112"/>
        <end position="129"/>
    </location>
</feature>
<dbReference type="HOGENOM" id="CLU_103369_0_0_3"/>
<accession>K9XNT8</accession>